<accession>A0A7W9G326</accession>
<comment type="caution">
    <text evidence="1">The sequence shown here is derived from an EMBL/GenBank/DDBJ whole genome shotgun (WGS) entry which is preliminary data.</text>
</comment>
<dbReference type="RefSeq" id="WP_185069794.1">
    <property type="nucleotide sequence ID" value="NZ_JACHMB010000001.1"/>
</dbReference>
<dbReference type="Proteomes" id="UP000579153">
    <property type="component" value="Unassembled WGS sequence"/>
</dbReference>
<protein>
    <submittedName>
        <fullName evidence="1">Uncharacterized protein</fullName>
    </submittedName>
</protein>
<reference evidence="1 2" key="1">
    <citation type="submission" date="2020-08" db="EMBL/GenBank/DDBJ databases">
        <title>Sequencing the genomes of 1000 actinobacteria strains.</title>
        <authorList>
            <person name="Klenk H.-P."/>
        </authorList>
    </citation>
    <scope>NUCLEOTIDE SEQUENCE [LARGE SCALE GENOMIC DNA]</scope>
    <source>
        <strain evidence="1 2">DSM 45507</strain>
    </source>
</reference>
<evidence type="ECO:0000313" key="2">
    <source>
        <dbReference type="Proteomes" id="UP000579153"/>
    </source>
</evidence>
<dbReference type="AlphaFoldDB" id="A0A7W9G326"/>
<dbReference type="EMBL" id="JACHMB010000001">
    <property type="protein sequence ID" value="MBB5776242.1"/>
    <property type="molecule type" value="Genomic_DNA"/>
</dbReference>
<proteinExistence type="predicted"/>
<organism evidence="1 2">
    <name type="scientific">Nonomuraea jabiensis</name>
    <dbReference type="NCBI Taxonomy" id="882448"/>
    <lineage>
        <taxon>Bacteria</taxon>
        <taxon>Bacillati</taxon>
        <taxon>Actinomycetota</taxon>
        <taxon>Actinomycetes</taxon>
        <taxon>Streptosporangiales</taxon>
        <taxon>Streptosporangiaceae</taxon>
        <taxon>Nonomuraea</taxon>
    </lineage>
</organism>
<name>A0A7W9G326_9ACTN</name>
<sequence>MTAEAIGHPAEPVMLSRADARSLADVVRRLVAASSGIMGGGRQLGAEEYAALRRCNAQLVTLIYNFDGGEVIDLDRERARRR</sequence>
<gene>
    <name evidence="1" type="ORF">HD596_002998</name>
</gene>
<evidence type="ECO:0000313" key="1">
    <source>
        <dbReference type="EMBL" id="MBB5776242.1"/>
    </source>
</evidence>
<keyword evidence="2" id="KW-1185">Reference proteome</keyword>